<dbReference type="AlphaFoldDB" id="A0AAE9YD53"/>
<accession>A0AAE9YD53</accession>
<keyword evidence="2" id="KW-1185">Reference proteome</keyword>
<gene>
    <name evidence="1" type="ORF">PO878_19145</name>
</gene>
<evidence type="ECO:0000313" key="2">
    <source>
        <dbReference type="Proteomes" id="UP001216390"/>
    </source>
</evidence>
<proteinExistence type="predicted"/>
<dbReference type="Proteomes" id="UP001216390">
    <property type="component" value="Chromosome"/>
</dbReference>
<dbReference type="PROSITE" id="PS51257">
    <property type="entry name" value="PROKAR_LIPOPROTEIN"/>
    <property type="match status" value="1"/>
</dbReference>
<evidence type="ECO:0000313" key="1">
    <source>
        <dbReference type="EMBL" id="WCO66617.1"/>
    </source>
</evidence>
<reference evidence="1" key="1">
    <citation type="submission" date="2023-01" db="EMBL/GenBank/DDBJ databases">
        <title>The diversity of Class Acidimicrobiia in South China Sea sediment environments and the proposal of Iamia marina sp. nov., a novel species of the genus Iamia.</title>
        <authorList>
            <person name="He Y."/>
            <person name="Tian X."/>
        </authorList>
    </citation>
    <scope>NUCLEOTIDE SEQUENCE</scope>
    <source>
        <strain evidence="1">DSM 19957</strain>
    </source>
</reference>
<sequence>MTTTWSRRRGHQPTAMSVIALALVLALTGCVGALDAEELEAELQSRRADIPSSRALDGAAELASELGTPEVRVARITFDLPLVTYWVPVAEDATQVESWRWDGTELTGPGSVPAEAAADLGGRTFTTDDVPALDRTDQLGEEAVVAAALDGGSVSGILVADRGDGVRIVVAVRAGADRRQVVFTRDGDLVGVEDP</sequence>
<dbReference type="RefSeq" id="WP_272736140.1">
    <property type="nucleotide sequence ID" value="NZ_CP116942.1"/>
</dbReference>
<organism evidence="1 2">
    <name type="scientific">Iamia majanohamensis</name>
    <dbReference type="NCBI Taxonomy" id="467976"/>
    <lineage>
        <taxon>Bacteria</taxon>
        <taxon>Bacillati</taxon>
        <taxon>Actinomycetota</taxon>
        <taxon>Acidimicrobiia</taxon>
        <taxon>Acidimicrobiales</taxon>
        <taxon>Iamiaceae</taxon>
        <taxon>Iamia</taxon>
    </lineage>
</organism>
<dbReference type="EMBL" id="CP116942">
    <property type="protein sequence ID" value="WCO66617.1"/>
    <property type="molecule type" value="Genomic_DNA"/>
</dbReference>
<dbReference type="KEGG" id="ima:PO878_19145"/>
<protein>
    <submittedName>
        <fullName evidence="1">Uncharacterized protein</fullName>
    </submittedName>
</protein>
<name>A0AAE9YD53_9ACTN</name>